<dbReference type="EMBL" id="JYDW01000605">
    <property type="protein sequence ID" value="KRZ47700.1"/>
    <property type="molecule type" value="Genomic_DNA"/>
</dbReference>
<name>A0A0V1KK79_9BILA</name>
<dbReference type="OrthoDB" id="5942513at2759"/>
<protein>
    <submittedName>
        <fullName evidence="1">Uncharacterized protein</fullName>
    </submittedName>
</protein>
<dbReference type="Proteomes" id="UP000054721">
    <property type="component" value="Unassembled WGS sequence"/>
</dbReference>
<dbReference type="AlphaFoldDB" id="A0A0V1KK79"/>
<accession>A0A0V1KK79</accession>
<reference evidence="1 2" key="1">
    <citation type="submission" date="2015-05" db="EMBL/GenBank/DDBJ databases">
        <title>Evolution of Trichinella species and genotypes.</title>
        <authorList>
            <person name="Korhonen P.K."/>
            <person name="Edoardo P."/>
            <person name="Giuseppe L.R."/>
            <person name="Gasser R.B."/>
        </authorList>
    </citation>
    <scope>NUCLEOTIDE SEQUENCE [LARGE SCALE GENOMIC DNA]</scope>
    <source>
        <strain evidence="1">ISS10</strain>
    </source>
</reference>
<sequence>MQITIAIKGALSSVRAHSFRYKVKTRTTRSKSRTIQCRTRDEKSVHCKSFFSKLNKPSVAMYSLESTCRVVLTMSMFLLWRFLPDIRSSNAQNRFPALRYANNDRHKRCLIVKVPMHKTGFQRCAMQITIAIKGALSSVRAHSFRCAMQITIAIKGALSSVRAHSFRYKVKTRTTRSKSRTIQCRTRDEKRRAELF</sequence>
<evidence type="ECO:0000313" key="2">
    <source>
        <dbReference type="Proteomes" id="UP000054721"/>
    </source>
</evidence>
<proteinExistence type="predicted"/>
<keyword evidence="2" id="KW-1185">Reference proteome</keyword>
<comment type="caution">
    <text evidence="1">The sequence shown here is derived from an EMBL/GenBank/DDBJ whole genome shotgun (WGS) entry which is preliminary data.</text>
</comment>
<evidence type="ECO:0000313" key="1">
    <source>
        <dbReference type="EMBL" id="KRZ47700.1"/>
    </source>
</evidence>
<gene>
    <name evidence="1" type="ORF">T02_12407</name>
</gene>
<organism evidence="1 2">
    <name type="scientific">Trichinella nativa</name>
    <dbReference type="NCBI Taxonomy" id="6335"/>
    <lineage>
        <taxon>Eukaryota</taxon>
        <taxon>Metazoa</taxon>
        <taxon>Ecdysozoa</taxon>
        <taxon>Nematoda</taxon>
        <taxon>Enoplea</taxon>
        <taxon>Dorylaimia</taxon>
        <taxon>Trichinellida</taxon>
        <taxon>Trichinellidae</taxon>
        <taxon>Trichinella</taxon>
    </lineage>
</organism>